<dbReference type="EMBL" id="JAQOWY010000302">
    <property type="protein sequence ID" value="KAK1844653.1"/>
    <property type="molecule type" value="Genomic_DNA"/>
</dbReference>
<accession>A0AAD9EDV3</accession>
<evidence type="ECO:0000256" key="1">
    <source>
        <dbReference type="SAM" id="MobiDB-lite"/>
    </source>
</evidence>
<gene>
    <name evidence="2" type="ORF">CCHR01_12694</name>
</gene>
<organism evidence="2 3">
    <name type="scientific">Colletotrichum chrysophilum</name>
    <dbReference type="NCBI Taxonomy" id="1836956"/>
    <lineage>
        <taxon>Eukaryota</taxon>
        <taxon>Fungi</taxon>
        <taxon>Dikarya</taxon>
        <taxon>Ascomycota</taxon>
        <taxon>Pezizomycotina</taxon>
        <taxon>Sordariomycetes</taxon>
        <taxon>Hypocreomycetidae</taxon>
        <taxon>Glomerellales</taxon>
        <taxon>Glomerellaceae</taxon>
        <taxon>Colletotrichum</taxon>
        <taxon>Colletotrichum gloeosporioides species complex</taxon>
    </lineage>
</organism>
<dbReference type="AlphaFoldDB" id="A0AAD9EDV3"/>
<evidence type="ECO:0000313" key="3">
    <source>
        <dbReference type="Proteomes" id="UP001243330"/>
    </source>
</evidence>
<reference evidence="2" key="1">
    <citation type="submission" date="2023-01" db="EMBL/GenBank/DDBJ databases">
        <title>Colletotrichum chrysophilum M932 genome sequence.</title>
        <authorList>
            <person name="Baroncelli R."/>
        </authorList>
    </citation>
    <scope>NUCLEOTIDE SEQUENCE</scope>
    <source>
        <strain evidence="2">M932</strain>
    </source>
</reference>
<keyword evidence="3" id="KW-1185">Reference proteome</keyword>
<proteinExistence type="predicted"/>
<feature type="region of interest" description="Disordered" evidence="1">
    <location>
        <begin position="1"/>
        <end position="35"/>
    </location>
</feature>
<comment type="caution">
    <text evidence="2">The sequence shown here is derived from an EMBL/GenBank/DDBJ whole genome shotgun (WGS) entry which is preliminary data.</text>
</comment>
<sequence>MDKTTRPVELLARNRRKRSSADERPPGGPHDAPPMSLLRDLALASAGLIITKKKVEMPCNTRPRQPSRIHPRLSLGTERVSSVGTESVKKADDAFRRPWQILRTFAKDLGLERCSNAASHVFASLDETNEGRHPISSTQHRTEPHSAASLGHWEARRGFHHTGAVHLRLRSASPIEVASH</sequence>
<dbReference type="Proteomes" id="UP001243330">
    <property type="component" value="Unassembled WGS sequence"/>
</dbReference>
<protein>
    <submittedName>
        <fullName evidence="2">Uncharacterized protein</fullName>
    </submittedName>
</protein>
<name>A0AAD9EDV3_9PEZI</name>
<evidence type="ECO:0000313" key="2">
    <source>
        <dbReference type="EMBL" id="KAK1844653.1"/>
    </source>
</evidence>